<feature type="compositionally biased region" description="Polar residues" evidence="1">
    <location>
        <begin position="29"/>
        <end position="40"/>
    </location>
</feature>
<proteinExistence type="predicted"/>
<dbReference type="AlphaFoldDB" id="A0A8J1UIP2"/>
<feature type="region of interest" description="Disordered" evidence="1">
    <location>
        <begin position="1"/>
        <end position="50"/>
    </location>
</feature>
<comment type="caution">
    <text evidence="2">The sequence shown here is derived from an EMBL/GenBank/DDBJ whole genome shotgun (WGS) entry which is preliminary data.</text>
</comment>
<protein>
    <submittedName>
        <fullName evidence="2">Uncharacterized protein</fullName>
    </submittedName>
</protein>
<name>A0A8J1UIP2_OWEFU</name>
<keyword evidence="3" id="KW-1185">Reference proteome</keyword>
<sequence length="122" mass="12679">TQEAKKDSNAHNEPSSKPDTAELPDSDKPQSTTIDTSGETPSADAAEKPEVDFNSALTMNGVSTELGKILDSLGPVDQDATTALTGEEEDDFEKELDAMLADITTTSPLATSTTGVETSSSS</sequence>
<reference evidence="2" key="1">
    <citation type="submission" date="2022-03" db="EMBL/GenBank/DDBJ databases">
        <authorList>
            <person name="Martin C."/>
        </authorList>
    </citation>
    <scope>NUCLEOTIDE SEQUENCE</scope>
</reference>
<evidence type="ECO:0000313" key="3">
    <source>
        <dbReference type="Proteomes" id="UP000749559"/>
    </source>
</evidence>
<dbReference type="EMBL" id="CAIIXF020000008">
    <property type="protein sequence ID" value="CAH1792891.1"/>
    <property type="molecule type" value="Genomic_DNA"/>
</dbReference>
<organism evidence="2 3">
    <name type="scientific">Owenia fusiformis</name>
    <name type="common">Polychaete worm</name>
    <dbReference type="NCBI Taxonomy" id="6347"/>
    <lineage>
        <taxon>Eukaryota</taxon>
        <taxon>Metazoa</taxon>
        <taxon>Spiralia</taxon>
        <taxon>Lophotrochozoa</taxon>
        <taxon>Annelida</taxon>
        <taxon>Polychaeta</taxon>
        <taxon>Sedentaria</taxon>
        <taxon>Canalipalpata</taxon>
        <taxon>Sabellida</taxon>
        <taxon>Oweniida</taxon>
        <taxon>Oweniidae</taxon>
        <taxon>Owenia</taxon>
    </lineage>
</organism>
<evidence type="ECO:0000313" key="2">
    <source>
        <dbReference type="EMBL" id="CAH1792891.1"/>
    </source>
</evidence>
<accession>A0A8J1UIP2</accession>
<gene>
    <name evidence="2" type="ORF">OFUS_LOCUS17811</name>
</gene>
<evidence type="ECO:0000256" key="1">
    <source>
        <dbReference type="SAM" id="MobiDB-lite"/>
    </source>
</evidence>
<dbReference type="Proteomes" id="UP000749559">
    <property type="component" value="Unassembled WGS sequence"/>
</dbReference>
<feature type="compositionally biased region" description="Basic and acidic residues" evidence="1">
    <location>
        <begin position="1"/>
        <end position="28"/>
    </location>
</feature>
<feature type="non-terminal residue" evidence="2">
    <location>
        <position position="1"/>
    </location>
</feature>